<dbReference type="Pfam" id="PF02482">
    <property type="entry name" value="Ribosomal_S30AE"/>
    <property type="match status" value="1"/>
</dbReference>
<gene>
    <name evidence="1" type="ORF">JBJ86_12430</name>
    <name evidence="2" type="ORF">JBK99_04830</name>
    <name evidence="4" type="ORF">NCTC12000_01380</name>
    <name evidence="3" type="ORF">O6C86_06525</name>
</gene>
<dbReference type="EMBL" id="JAPXIC010000040">
    <property type="protein sequence ID" value="MCZ4718869.1"/>
    <property type="molecule type" value="Genomic_DNA"/>
</dbReference>
<dbReference type="RefSeq" id="WP_010946938.1">
    <property type="nucleotide sequence ID" value="NZ_AP024961.1"/>
</dbReference>
<evidence type="ECO:0000313" key="1">
    <source>
        <dbReference type="EMBL" id="HAU1881044.1"/>
    </source>
</evidence>
<sequence length="190" mass="21812">MLLPIQVTFRNMDPSKAVESRAIKLAKKLDCLYDKIMGCRVVIESPHRHHNKGKLYHVRIDLTVPDAELVVSRESSNKHAHEDVYVSLRDAFNAIERQLKNYANQRRGHVKRHEDSIRGGRVLEVCPIADYGYIETIDGRLIRFTGQSVVDYDINKLEVGDRVRFVETVKNTQEAAASTVYVEGKRHIMN</sequence>
<dbReference type="SUPFAM" id="SSF69754">
    <property type="entry name" value="Ribosome binding protein Y (YfiA homologue)"/>
    <property type="match status" value="1"/>
</dbReference>
<dbReference type="Gene3D" id="3.30.160.100">
    <property type="entry name" value="Ribosome hibernation promotion factor-like"/>
    <property type="match status" value="1"/>
</dbReference>
<dbReference type="EMBL" id="DACWHX010000015">
    <property type="protein sequence ID" value="HAU1881044.1"/>
    <property type="molecule type" value="Genomic_DNA"/>
</dbReference>
<evidence type="ECO:0000313" key="3">
    <source>
        <dbReference type="EMBL" id="MCZ4718869.1"/>
    </source>
</evidence>
<protein>
    <submittedName>
        <fullName evidence="3">HPF/RaiA family ribosome-associated protein</fullName>
    </submittedName>
    <submittedName>
        <fullName evidence="1">Ribosome-associated translation inhibitor RaiA</fullName>
    </submittedName>
    <submittedName>
        <fullName evidence="4">Sigma 54 modulation protein YhbH</fullName>
    </submittedName>
</protein>
<dbReference type="STRING" id="91892.BIZ52_05790"/>
<evidence type="ECO:0000313" key="4">
    <source>
        <dbReference type="EMBL" id="STX79390.1"/>
    </source>
</evidence>
<dbReference type="GeneID" id="57035197"/>
<evidence type="ECO:0000313" key="6">
    <source>
        <dbReference type="Proteomes" id="UP001071279"/>
    </source>
</evidence>
<dbReference type="EMBL" id="DACWOD010000003">
    <property type="protein sequence ID" value="HAU2395654.1"/>
    <property type="molecule type" value="Genomic_DNA"/>
</dbReference>
<evidence type="ECO:0000313" key="5">
    <source>
        <dbReference type="Proteomes" id="UP000254631"/>
    </source>
</evidence>
<dbReference type="Proteomes" id="UP001071279">
    <property type="component" value="Unassembled WGS sequence"/>
</dbReference>
<reference evidence="2" key="3">
    <citation type="submission" date="2019-09" db="EMBL/GenBank/DDBJ databases">
        <authorList>
            <consortium name="NCBI Pathogen Detection Project"/>
        </authorList>
    </citation>
    <scope>NUCLEOTIDE SEQUENCE</scope>
    <source>
        <strain evidence="1">AZ00058701</strain>
        <strain evidence="2">CL18-200174</strain>
    </source>
</reference>
<reference evidence="4 5" key="2">
    <citation type="submission" date="2018-06" db="EMBL/GenBank/DDBJ databases">
        <authorList>
            <consortium name="Pathogen Informatics"/>
            <person name="Doyle S."/>
        </authorList>
    </citation>
    <scope>NUCLEOTIDE SEQUENCE [LARGE SCALE GENOMIC DNA]</scope>
    <source>
        <strain evidence="4 5">NCTC12000</strain>
    </source>
</reference>
<dbReference type="eggNOG" id="COG1544">
    <property type="taxonomic scope" value="Bacteria"/>
</dbReference>
<proteinExistence type="predicted"/>
<dbReference type="Proteomes" id="UP000254631">
    <property type="component" value="Unassembled WGS sequence"/>
</dbReference>
<organism evidence="3 6">
    <name type="scientific">Legionella pneumophila</name>
    <dbReference type="NCBI Taxonomy" id="446"/>
    <lineage>
        <taxon>Bacteria</taxon>
        <taxon>Pseudomonadati</taxon>
        <taxon>Pseudomonadota</taxon>
        <taxon>Gammaproteobacteria</taxon>
        <taxon>Legionellales</taxon>
        <taxon>Legionellaceae</taxon>
        <taxon>Legionella</taxon>
    </lineage>
</organism>
<dbReference type="AlphaFoldDB" id="A0A130VI72"/>
<reference evidence="1" key="1">
    <citation type="journal article" date="2018" name="Genome Biol.">
        <title>SKESA: strategic k-mer extension for scrupulous assemblies.</title>
        <authorList>
            <person name="Souvorov A."/>
            <person name="Agarwala R."/>
            <person name="Lipman D.J."/>
        </authorList>
    </citation>
    <scope>NUCLEOTIDE SEQUENCE</scope>
    <source>
        <strain evidence="1">AZ00058701</strain>
        <strain evidence="2">CL18-200174</strain>
    </source>
</reference>
<dbReference type="CDD" id="cd00552">
    <property type="entry name" value="RaiA"/>
    <property type="match status" value="1"/>
</dbReference>
<evidence type="ECO:0000313" key="2">
    <source>
        <dbReference type="EMBL" id="HAU2395654.1"/>
    </source>
</evidence>
<accession>A0A130VI72</accession>
<dbReference type="OMA" id="MGHVKTH"/>
<reference evidence="3" key="4">
    <citation type="submission" date="2022-12" db="EMBL/GenBank/DDBJ databases">
        <title>Comparative genomics of Legionella pneumophila isolates from the West Bank and Germany support molecular epidemiology of Legionnaires disease.</title>
        <authorList>
            <person name="Zayed A.R."/>
            <person name="Bitar D.M."/>
            <person name="Steinert M."/>
            <person name="Lueck C."/>
            <person name="Brettar I."/>
            <person name="Hoefle M.G."/>
            <person name="Bunk B."/>
        </authorList>
    </citation>
    <scope>NUCLEOTIDE SEQUENCE</scope>
    <source>
        <strain evidence="3">H23</strain>
    </source>
</reference>
<dbReference type="EMBL" id="UGOL01000001">
    <property type="protein sequence ID" value="STX79390.1"/>
    <property type="molecule type" value="Genomic_DNA"/>
</dbReference>
<dbReference type="InterPro" id="IPR036567">
    <property type="entry name" value="RHF-like"/>
</dbReference>
<dbReference type="Proteomes" id="UP000863577">
    <property type="component" value="Unassembled WGS sequence"/>
</dbReference>
<dbReference type="InterPro" id="IPR003489">
    <property type="entry name" value="RHF/RaiA"/>
</dbReference>
<name>A0A130VI72_LEGPN</name>
<dbReference type="Proteomes" id="UP000866496">
    <property type="component" value="Unassembled WGS sequence"/>
</dbReference>